<dbReference type="STRING" id="1123034.GCA_000685805_02004"/>
<keyword evidence="2" id="KW-1185">Reference proteome</keyword>
<reference evidence="1 2" key="1">
    <citation type="submission" date="2018-06" db="EMBL/GenBank/DDBJ databases">
        <authorList>
            <consortium name="Pathogen Informatics"/>
            <person name="Doyle S."/>
        </authorList>
    </citation>
    <scope>NUCLEOTIDE SEQUENCE [LARGE SCALE GENOMIC DNA]</scope>
    <source>
        <strain evidence="1 2">NCTC10526</strain>
    </source>
</reference>
<protein>
    <submittedName>
        <fullName evidence="1">Uncharacterized protein</fullName>
    </submittedName>
</protein>
<evidence type="ECO:0000313" key="1">
    <source>
        <dbReference type="EMBL" id="SUD92003.1"/>
    </source>
</evidence>
<organism evidence="1 2">
    <name type="scientific">Psychrobacter phenylpyruvicus</name>
    <dbReference type="NCBI Taxonomy" id="29432"/>
    <lineage>
        <taxon>Bacteria</taxon>
        <taxon>Pseudomonadati</taxon>
        <taxon>Pseudomonadota</taxon>
        <taxon>Gammaproteobacteria</taxon>
        <taxon>Moraxellales</taxon>
        <taxon>Moraxellaceae</taxon>
        <taxon>Psychrobacter</taxon>
    </lineage>
</organism>
<dbReference type="Proteomes" id="UP000254123">
    <property type="component" value="Unassembled WGS sequence"/>
</dbReference>
<dbReference type="AlphaFoldDB" id="A0A379LN77"/>
<name>A0A379LN77_9GAMM</name>
<dbReference type="RefSeq" id="WP_051584498.1">
    <property type="nucleotide sequence ID" value="NZ_CAJHAQ010000001.1"/>
</dbReference>
<dbReference type="InterPro" id="IPR027417">
    <property type="entry name" value="P-loop_NTPase"/>
</dbReference>
<accession>A0A379LN77</accession>
<sequence length="1243" mass="143956">MIIKPDWDIFKAKFSTNPQDAFEWFTYLLFCRKHDLKEGWFGYKNQSGIEKQPLELEDKVIGFQSKFYDVPLSSKKNELIKTLNTTRANYPKLTHLIIYTNKLWGQGNGKDGKSKALIEIEDRASELGIEIIWNEHSFFESEFVTVENNDLARHFFTNDDYKGWDRFNDWSSTQSAIDAPYFTDDDIKVILPNQKVENASNVIEGINAIRNKLSQPKQSVRLVGLSGVGKTRLAQALFDERIGGNTLDIRAVWYCDYGESPYPLPLHFIAELQRQNKRFIVIVDNCGRDQHEILTKAITNNNSQISLMTIEYDISDDLPEKTSVFKLEPNSPALVQKVIQSHYPEINNPIPYTIAQLTGGNYRLALAIASTVSSVDNIAVLNDQQLFERLFYQNGQINQDNYKIAQVFSLVFSFNIKDLSDPNSELKLLSNIAEVSTRSAKHTIENLKTKDIVQQRGDYRAILPHVLANHLSKQALKWLDEDDLYEIFINMPSRLQRSLIKRMSYLHDIEVVNKFVQKVLDKDGAIGKKLLNGSINEDEFNYLRLLSHIQPEVILDLIEARHTEDGLFLTNKNPHISKTQHLLKNLSYEAENFERSFNLLLIIATNDEDNTSNLSAISSMFNLYTSESVATLDLKRRILQRLFEAEEYEILLGILISAIDFNSGGIIYSDSDNGLKKEGYGYQPKTYGEIWDWTEFLLNLLNELDKLNYEEAREVFARHLKSIIRLCHKAGFIEKYVLEFNSRKPFIKALIALNELIIDDSEELQKYPKTLQSLQNLVIRIQPELNNLEQLIQHYILIEPFELARYERGVDDNLSLKVLHFDNYDDFIDYIAKELVNSNDLSSFLPLLLNSDNPYLKNIGKEIYPKLIKDNDLDVQLKKLTKVSISSRPYLLLGLLKELKANSFGNYKSTVLNLIGIEEFKKVIPWLTLELSQNDTDYDFICELLDLKLEINCQPYAWISVKKEDKKISVENFEKVFDSLVKNNYDQAVEQVFYFEAMNKNALPDKYISTLSEHIPSIYNNYPTFDLRKILLLLLSNRNSIDRTFNIFIEIFNSERYISLTHENKTFVALKTLLQADTKQFIEKFIENGYLKFNTILGGSQDLLFYADEKDVIKWVEQDEEVRTKFWLKNANLLRVEDHIGNRKIHFSSLLVYFITRSSNPKSTIDEILENSVCKISSWSGSYSQEMRSRLGIFDSLKEYLASNNLDQYISYLEVKGAEYLEAIRTQELAESKKAKEDEGFDY</sequence>
<proteinExistence type="predicted"/>
<gene>
    <name evidence="1" type="ORF">NCTC10526_02383</name>
</gene>
<dbReference type="SUPFAM" id="SSF52540">
    <property type="entry name" value="P-loop containing nucleoside triphosphate hydrolases"/>
    <property type="match status" value="2"/>
</dbReference>
<evidence type="ECO:0000313" key="2">
    <source>
        <dbReference type="Proteomes" id="UP000254123"/>
    </source>
</evidence>
<dbReference type="EMBL" id="UGVC01000001">
    <property type="protein sequence ID" value="SUD92003.1"/>
    <property type="molecule type" value="Genomic_DNA"/>
</dbReference>